<dbReference type="Pfam" id="PF00805">
    <property type="entry name" value="Pentapeptide"/>
    <property type="match status" value="1"/>
</dbReference>
<organism evidence="3 4">
    <name type="scientific">Mesoterricola sediminis</name>
    <dbReference type="NCBI Taxonomy" id="2927980"/>
    <lineage>
        <taxon>Bacteria</taxon>
        <taxon>Pseudomonadati</taxon>
        <taxon>Acidobacteriota</taxon>
        <taxon>Holophagae</taxon>
        <taxon>Holophagales</taxon>
        <taxon>Holophagaceae</taxon>
        <taxon>Mesoterricola</taxon>
    </lineage>
</organism>
<dbReference type="KEGG" id="msea:METESE_06770"/>
<protein>
    <recommendedName>
        <fullName evidence="5">Pentapeptide repeat-containing protein</fullName>
    </recommendedName>
</protein>
<dbReference type="SUPFAM" id="SSF141571">
    <property type="entry name" value="Pentapeptide repeat-like"/>
    <property type="match status" value="1"/>
</dbReference>
<dbReference type="SUPFAM" id="SSF101898">
    <property type="entry name" value="NHL repeat"/>
    <property type="match status" value="1"/>
</dbReference>
<evidence type="ECO:0000256" key="2">
    <source>
        <dbReference type="SAM" id="SignalP"/>
    </source>
</evidence>
<evidence type="ECO:0008006" key="5">
    <source>
        <dbReference type="Google" id="ProtNLM"/>
    </source>
</evidence>
<name>A0AA48GT58_9BACT</name>
<dbReference type="Gene3D" id="2.130.10.10">
    <property type="entry name" value="YVTN repeat-like/Quinoprotein amine dehydrogenase"/>
    <property type="match status" value="1"/>
</dbReference>
<dbReference type="EMBL" id="AP027081">
    <property type="protein sequence ID" value="BDU75719.1"/>
    <property type="molecule type" value="Genomic_DNA"/>
</dbReference>
<evidence type="ECO:0000313" key="3">
    <source>
        <dbReference type="EMBL" id="BDU75719.1"/>
    </source>
</evidence>
<dbReference type="Gene3D" id="2.160.20.80">
    <property type="entry name" value="E3 ubiquitin-protein ligase SopA"/>
    <property type="match status" value="1"/>
</dbReference>
<feature type="chain" id="PRO_5041426237" description="Pentapeptide repeat-containing protein" evidence="2">
    <location>
        <begin position="20"/>
        <end position="637"/>
    </location>
</feature>
<evidence type="ECO:0000313" key="4">
    <source>
        <dbReference type="Proteomes" id="UP001228113"/>
    </source>
</evidence>
<dbReference type="AlphaFoldDB" id="A0AA48GT58"/>
<evidence type="ECO:0000256" key="1">
    <source>
        <dbReference type="SAM" id="MobiDB-lite"/>
    </source>
</evidence>
<dbReference type="InterPro" id="IPR001646">
    <property type="entry name" value="5peptide_repeat"/>
</dbReference>
<feature type="region of interest" description="Disordered" evidence="1">
    <location>
        <begin position="491"/>
        <end position="510"/>
    </location>
</feature>
<sequence>MRWGSLFFVACLAGGAALAQDPDDRVVGTDRHGRAITVGRLCRELDFRGATFQTGVRLMDRASSLFDLEGADFTDARLQGVDFTGLSLRHADFTRADLTGARLPARTRADRTVTFRDTLDPDGRLIHPVDDWIRASAAAEDPAVAEARGALAHLTASYAEFFRGEGWVGAFQEMGLHSLHGDPRQLTHLRGGAAGDGFAVLCGDGKTLLIVLPDLVSILLAPSPVAWIGPAPAGDLYVAMPATQHLVQFCLGAYTLEDARRGRDVPFEVIAHGQALPTRPELYAPTGKALEFLDLEKGLKYRAALGQDLAAASIASRWPSLQLRTYGYGHGPFGDSMGFQGLAPGVHAFSLIPGRAELGERALKPFLVGLPAQDPGSYRALRLRSGRIWVHLDGSLQWLDPVAIQKGTLDTGKRLTQPALTEGPDGCLWFTDPEGGRLGRVDPEGKLTWTALPKGSRPTQLIDGGDGRLYCLLAGRGTVGSLVVTLAAPEPEVEPKAPAKPRPAPVEEKTAAPAKPLLPTLELPQRPRPTVEALLATLDWDHVAQRHFHPGGPDRSRFHLADSNRETLLAFAREALEAGHTPVPNMDRTWLIFHPMGREIGEAQRWTDGQWVPSSLLVVRLSEDRERIVSLYPKSPF</sequence>
<keyword evidence="4" id="KW-1185">Reference proteome</keyword>
<reference evidence="3" key="1">
    <citation type="journal article" date="2023" name="Int. J. Syst. Evol. Microbiol.">
        <title>Mesoterricola silvestris gen. nov., sp. nov., Mesoterricola sediminis sp. nov., Geothrix oryzae sp. nov., Geothrix edaphica sp. nov., Geothrix rubra sp. nov., and Geothrix limicola sp. nov., six novel members of Acidobacteriota isolated from soils.</title>
        <authorList>
            <person name="Itoh H."/>
            <person name="Sugisawa Y."/>
            <person name="Mise K."/>
            <person name="Xu Z."/>
            <person name="Kuniyasu M."/>
            <person name="Ushijima N."/>
            <person name="Kawano K."/>
            <person name="Kobayashi E."/>
            <person name="Shiratori Y."/>
            <person name="Masuda Y."/>
            <person name="Senoo K."/>
        </authorList>
    </citation>
    <scope>NUCLEOTIDE SEQUENCE</scope>
    <source>
        <strain evidence="3">W786</strain>
    </source>
</reference>
<dbReference type="InterPro" id="IPR015943">
    <property type="entry name" value="WD40/YVTN_repeat-like_dom_sf"/>
</dbReference>
<feature type="signal peptide" evidence="2">
    <location>
        <begin position="1"/>
        <end position="19"/>
    </location>
</feature>
<proteinExistence type="predicted"/>
<gene>
    <name evidence="3" type="ORF">METESE_06770</name>
</gene>
<keyword evidence="2" id="KW-0732">Signal</keyword>
<accession>A0AA48GT58</accession>
<dbReference type="Proteomes" id="UP001228113">
    <property type="component" value="Chromosome"/>
</dbReference>